<dbReference type="Gene3D" id="1.10.630.10">
    <property type="entry name" value="Cytochrome P450"/>
    <property type="match status" value="1"/>
</dbReference>
<keyword evidence="18" id="KW-1185">Reference proteome</keyword>
<evidence type="ECO:0000256" key="14">
    <source>
        <dbReference type="ARBA" id="ARBA00047827"/>
    </source>
</evidence>
<dbReference type="GO" id="GO:0005789">
    <property type="term" value="C:endoplasmic reticulum membrane"/>
    <property type="evidence" value="ECO:0007669"/>
    <property type="project" value="UniProtKB-SubCell"/>
</dbReference>
<evidence type="ECO:0000256" key="1">
    <source>
        <dbReference type="ARBA" id="ARBA00001971"/>
    </source>
</evidence>
<dbReference type="AlphaFoldDB" id="A0A4C1U090"/>
<keyword evidence="9" id="KW-0492">Microsome</keyword>
<dbReference type="PANTHER" id="PTHR24292">
    <property type="entry name" value="CYTOCHROME P450"/>
    <property type="match status" value="1"/>
</dbReference>
<evidence type="ECO:0000313" key="18">
    <source>
        <dbReference type="Proteomes" id="UP000299102"/>
    </source>
</evidence>
<dbReference type="FunFam" id="1.10.630.10:FF:000042">
    <property type="entry name" value="Cytochrome P450"/>
    <property type="match status" value="1"/>
</dbReference>
<keyword evidence="10 16" id="KW-0560">Oxidoreductase</keyword>
<evidence type="ECO:0000256" key="5">
    <source>
        <dbReference type="ARBA" id="ARBA00012109"/>
    </source>
</evidence>
<comment type="caution">
    <text evidence="17">The sequence shown here is derived from an EMBL/GenBank/DDBJ whole genome shotgun (WGS) entry which is preliminary data.</text>
</comment>
<comment type="subcellular location">
    <subcellularLocation>
        <location evidence="3">Endoplasmic reticulum membrane</location>
        <topology evidence="3">Peripheral membrane protein</topology>
    </subcellularLocation>
    <subcellularLocation>
        <location evidence="2">Microsome membrane</location>
        <topology evidence="2">Peripheral membrane protein</topology>
    </subcellularLocation>
</comment>
<dbReference type="GO" id="GO:0005506">
    <property type="term" value="F:iron ion binding"/>
    <property type="evidence" value="ECO:0007669"/>
    <property type="project" value="InterPro"/>
</dbReference>
<dbReference type="PRINTS" id="PR00385">
    <property type="entry name" value="P450"/>
</dbReference>
<organism evidence="17 18">
    <name type="scientific">Eumeta variegata</name>
    <name type="common">Bagworm moth</name>
    <name type="synonym">Eumeta japonica</name>
    <dbReference type="NCBI Taxonomy" id="151549"/>
    <lineage>
        <taxon>Eukaryota</taxon>
        <taxon>Metazoa</taxon>
        <taxon>Ecdysozoa</taxon>
        <taxon>Arthropoda</taxon>
        <taxon>Hexapoda</taxon>
        <taxon>Insecta</taxon>
        <taxon>Pterygota</taxon>
        <taxon>Neoptera</taxon>
        <taxon>Endopterygota</taxon>
        <taxon>Lepidoptera</taxon>
        <taxon>Glossata</taxon>
        <taxon>Ditrysia</taxon>
        <taxon>Tineoidea</taxon>
        <taxon>Psychidae</taxon>
        <taxon>Oiketicinae</taxon>
        <taxon>Eumeta</taxon>
    </lineage>
</organism>
<comment type="similarity">
    <text evidence="4 16">Belongs to the cytochrome P450 family.</text>
</comment>
<dbReference type="OrthoDB" id="2789670at2759"/>
<dbReference type="SUPFAM" id="SSF48264">
    <property type="entry name" value="Cytochrome P450"/>
    <property type="match status" value="1"/>
</dbReference>
<evidence type="ECO:0000256" key="12">
    <source>
        <dbReference type="ARBA" id="ARBA00023033"/>
    </source>
</evidence>
<evidence type="ECO:0000256" key="2">
    <source>
        <dbReference type="ARBA" id="ARBA00004174"/>
    </source>
</evidence>
<dbReference type="GO" id="GO:0016712">
    <property type="term" value="F:oxidoreductase activity, acting on paired donors, with incorporation or reduction of molecular oxygen, reduced flavin or flavoprotein as one donor, and incorporation of one atom of oxygen"/>
    <property type="evidence" value="ECO:0007669"/>
    <property type="project" value="UniProtKB-EC"/>
</dbReference>
<dbReference type="EC" id="1.14.14.1" evidence="5"/>
<sequence>MYITVSLLPKHTRNVKCEKPLPIFGNNIRNYLGYVSFTERSLEVYRKYENEKVIGYYRGPRPELMVRDPDVIRRILTADFGHFHPRGLGRNPDAEPLLNNLFHVDGDRWRLLRQRLTPAFTTGKLKAMFPLIIECAEKLQRIATDSAAKNTDCDVREMMARFTTDFIGACGFGIHMDSLEDGNSQFRALGRKIFTPTLRSVAILALKDLFPGVGIYLPPVNRIQEDILDIFTSIKNQRNGNPSGRNDFVDLLLELQAKGKIVGPSIEHTKQDGTPEQAELEMDMNVMTAQLFVFFAAGFETSSSATSYTLHQLAFNQDVQEKVYEDIRSVLARYDNKLCYDAINEMAYLDMAFKEGMRMFPSLGTLHRVCARKYTIPEVDVTIDPGVRILIPIMAIQNDEKYFKDPSKFIPERFSPENSKDRHKFVYLPFGDGPRACIGARLGQMQSLAGLAAVLHKFRVEPGTTTRRIPEISHSSNVVQSIKGGLPLRLVPRT</sequence>
<keyword evidence="8" id="KW-0256">Endoplasmic reticulum</keyword>
<keyword evidence="7 15" id="KW-0479">Metal-binding</keyword>
<evidence type="ECO:0000313" key="17">
    <source>
        <dbReference type="EMBL" id="GBP19732.1"/>
    </source>
</evidence>
<evidence type="ECO:0000256" key="4">
    <source>
        <dbReference type="ARBA" id="ARBA00010617"/>
    </source>
</evidence>
<protein>
    <recommendedName>
        <fullName evidence="5">unspecific monooxygenase</fullName>
        <ecNumber evidence="5">1.14.14.1</ecNumber>
    </recommendedName>
</protein>
<dbReference type="STRING" id="151549.A0A4C1U090"/>
<dbReference type="GO" id="GO:0020037">
    <property type="term" value="F:heme binding"/>
    <property type="evidence" value="ECO:0007669"/>
    <property type="project" value="InterPro"/>
</dbReference>
<feature type="binding site" description="axial binding residue" evidence="15">
    <location>
        <position position="437"/>
    </location>
    <ligand>
        <name>heme</name>
        <dbReference type="ChEBI" id="CHEBI:30413"/>
    </ligand>
    <ligandPart>
        <name>Fe</name>
        <dbReference type="ChEBI" id="CHEBI:18248"/>
    </ligandPart>
</feature>
<dbReference type="EMBL" id="BGZK01000111">
    <property type="protein sequence ID" value="GBP19732.1"/>
    <property type="molecule type" value="Genomic_DNA"/>
</dbReference>
<dbReference type="CDD" id="cd11056">
    <property type="entry name" value="CYP6-like"/>
    <property type="match status" value="1"/>
</dbReference>
<evidence type="ECO:0000256" key="7">
    <source>
        <dbReference type="ARBA" id="ARBA00022723"/>
    </source>
</evidence>
<comment type="cofactor">
    <cofactor evidence="1 15">
        <name>heme</name>
        <dbReference type="ChEBI" id="CHEBI:30413"/>
    </cofactor>
</comment>
<dbReference type="PANTHER" id="PTHR24292:SF100">
    <property type="entry name" value="CYTOCHROME P450 6A16, ISOFORM B-RELATED"/>
    <property type="match status" value="1"/>
</dbReference>
<accession>A0A4C1U090</accession>
<keyword evidence="12 16" id="KW-0503">Monooxygenase</keyword>
<keyword evidence="6 15" id="KW-0349">Heme</keyword>
<keyword evidence="13" id="KW-0472">Membrane</keyword>
<proteinExistence type="inferred from homology"/>
<dbReference type="InterPro" id="IPR036396">
    <property type="entry name" value="Cyt_P450_sf"/>
</dbReference>
<dbReference type="InterPro" id="IPR001128">
    <property type="entry name" value="Cyt_P450"/>
</dbReference>
<evidence type="ECO:0000256" key="6">
    <source>
        <dbReference type="ARBA" id="ARBA00022617"/>
    </source>
</evidence>
<dbReference type="Pfam" id="PF00067">
    <property type="entry name" value="p450"/>
    <property type="match status" value="1"/>
</dbReference>
<evidence type="ECO:0000256" key="13">
    <source>
        <dbReference type="ARBA" id="ARBA00023136"/>
    </source>
</evidence>
<comment type="catalytic activity">
    <reaction evidence="14">
        <text>an organic molecule + reduced [NADPH--hemoprotein reductase] + O2 = an alcohol + oxidized [NADPH--hemoprotein reductase] + H2O + H(+)</text>
        <dbReference type="Rhea" id="RHEA:17149"/>
        <dbReference type="Rhea" id="RHEA-COMP:11964"/>
        <dbReference type="Rhea" id="RHEA-COMP:11965"/>
        <dbReference type="ChEBI" id="CHEBI:15377"/>
        <dbReference type="ChEBI" id="CHEBI:15378"/>
        <dbReference type="ChEBI" id="CHEBI:15379"/>
        <dbReference type="ChEBI" id="CHEBI:30879"/>
        <dbReference type="ChEBI" id="CHEBI:57618"/>
        <dbReference type="ChEBI" id="CHEBI:58210"/>
        <dbReference type="ChEBI" id="CHEBI:142491"/>
        <dbReference type="EC" id="1.14.14.1"/>
    </reaction>
</comment>
<keyword evidence="11 15" id="KW-0408">Iron</keyword>
<evidence type="ECO:0000256" key="3">
    <source>
        <dbReference type="ARBA" id="ARBA00004406"/>
    </source>
</evidence>
<name>A0A4C1U090_EUMVA</name>
<dbReference type="InterPro" id="IPR050476">
    <property type="entry name" value="Insect_CytP450_Detox"/>
</dbReference>
<evidence type="ECO:0000256" key="16">
    <source>
        <dbReference type="RuleBase" id="RU000461"/>
    </source>
</evidence>
<dbReference type="PRINTS" id="PR00463">
    <property type="entry name" value="EP450I"/>
</dbReference>
<dbReference type="Proteomes" id="UP000299102">
    <property type="component" value="Unassembled WGS sequence"/>
</dbReference>
<evidence type="ECO:0000256" key="11">
    <source>
        <dbReference type="ARBA" id="ARBA00023004"/>
    </source>
</evidence>
<evidence type="ECO:0000256" key="9">
    <source>
        <dbReference type="ARBA" id="ARBA00022848"/>
    </source>
</evidence>
<evidence type="ECO:0000256" key="15">
    <source>
        <dbReference type="PIRSR" id="PIRSR602401-1"/>
    </source>
</evidence>
<dbReference type="InterPro" id="IPR017972">
    <property type="entry name" value="Cyt_P450_CS"/>
</dbReference>
<dbReference type="PROSITE" id="PS00086">
    <property type="entry name" value="CYTOCHROME_P450"/>
    <property type="match status" value="1"/>
</dbReference>
<evidence type="ECO:0000256" key="8">
    <source>
        <dbReference type="ARBA" id="ARBA00022824"/>
    </source>
</evidence>
<evidence type="ECO:0000256" key="10">
    <source>
        <dbReference type="ARBA" id="ARBA00023002"/>
    </source>
</evidence>
<dbReference type="InterPro" id="IPR002401">
    <property type="entry name" value="Cyt_P450_E_grp-I"/>
</dbReference>
<reference evidence="17 18" key="1">
    <citation type="journal article" date="2019" name="Commun. Biol.">
        <title>The bagworm genome reveals a unique fibroin gene that provides high tensile strength.</title>
        <authorList>
            <person name="Kono N."/>
            <person name="Nakamura H."/>
            <person name="Ohtoshi R."/>
            <person name="Tomita M."/>
            <person name="Numata K."/>
            <person name="Arakawa K."/>
        </authorList>
    </citation>
    <scope>NUCLEOTIDE SEQUENCE [LARGE SCALE GENOMIC DNA]</scope>
</reference>
<gene>
    <name evidence="17" type="primary">CYP6B7</name>
    <name evidence="17" type="ORF">EVAR_8892_1</name>
</gene>